<dbReference type="WBParaSite" id="PS1159_v2.g5002.t1">
    <property type="protein sequence ID" value="PS1159_v2.g5002.t1"/>
    <property type="gene ID" value="PS1159_v2.g5002"/>
</dbReference>
<proteinExistence type="predicted"/>
<organism evidence="1 2">
    <name type="scientific">Panagrolaimus sp. PS1159</name>
    <dbReference type="NCBI Taxonomy" id="55785"/>
    <lineage>
        <taxon>Eukaryota</taxon>
        <taxon>Metazoa</taxon>
        <taxon>Ecdysozoa</taxon>
        <taxon>Nematoda</taxon>
        <taxon>Chromadorea</taxon>
        <taxon>Rhabditida</taxon>
        <taxon>Tylenchina</taxon>
        <taxon>Panagrolaimomorpha</taxon>
        <taxon>Panagrolaimoidea</taxon>
        <taxon>Panagrolaimidae</taxon>
        <taxon>Panagrolaimus</taxon>
    </lineage>
</organism>
<evidence type="ECO:0000313" key="1">
    <source>
        <dbReference type="Proteomes" id="UP000887580"/>
    </source>
</evidence>
<name>A0AC35GHH4_9BILA</name>
<sequence>MSSFSSGLIVFLVLFSVKNVHCRFQNRIMGGNVTDPSAFDYSIVYIKSRRDDGITGSCTGTMISERHLLTCLHCVVNADQTFREHFTFDTIFGKDAKYKIKEIHIVRK</sequence>
<accession>A0AC35GHH4</accession>
<evidence type="ECO:0000313" key="2">
    <source>
        <dbReference type="WBParaSite" id="PS1159_v2.g5002.t1"/>
    </source>
</evidence>
<dbReference type="Proteomes" id="UP000887580">
    <property type="component" value="Unplaced"/>
</dbReference>
<protein>
    <submittedName>
        <fullName evidence="2">Peptidase S1 domain-containing protein</fullName>
    </submittedName>
</protein>
<reference evidence="2" key="1">
    <citation type="submission" date="2022-11" db="UniProtKB">
        <authorList>
            <consortium name="WormBaseParasite"/>
        </authorList>
    </citation>
    <scope>IDENTIFICATION</scope>
</reference>